<dbReference type="PROSITE" id="PS50082">
    <property type="entry name" value="WD_REPEATS_2"/>
    <property type="match status" value="5"/>
</dbReference>
<dbReference type="InterPro" id="IPR052234">
    <property type="entry name" value="U5_snRNP_Component"/>
</dbReference>
<evidence type="ECO:0000313" key="5">
    <source>
        <dbReference type="Proteomes" id="UP000237144"/>
    </source>
</evidence>
<keyword evidence="5" id="KW-1185">Reference proteome</keyword>
<dbReference type="PROSITE" id="PS50294">
    <property type="entry name" value="WD_REPEATS_REGION"/>
    <property type="match status" value="4"/>
</dbReference>
<dbReference type="Pfam" id="PF00400">
    <property type="entry name" value="WD40"/>
    <property type="match status" value="5"/>
</dbReference>
<dbReference type="InterPro" id="IPR001680">
    <property type="entry name" value="WD40_rpt"/>
</dbReference>
<sequence>MQAQLLNLSFAIRLTRAVSKRPQSESTALLKRQRTGDQDPSLQELIVAAPDATSTKGALIQTVKRTSGLTAPIMCLRGHQAEVLDVQFSPDGDSLATASADKTILLWRVYGDCQNYGALRLGKGTPTSIAYASPTTLVAGSSDHTLFLFDLKTGEVVRRFRGHKGVVNSVDVQAGRGLIASASDDGTVRVWSEDAKEELEVVELGYPITAVKWSEDGQSLFIAGLDNDVHVFSLTTHAISYTLRSHSDTVTSLALSPANSQLLSCGMDSTLHLWSVQPFAPTINTANPALHPRLVRSFYGAPAGFEQLLRRASFSRHTSPEGQKGTMVAAGGADRAVTVWDTTTGEIRYKLPGHTGTVISTAWSPKEPILASGGVEGVVYLGEVDAV</sequence>
<protein>
    <submittedName>
        <fullName evidence="4">Uncharacterized protein</fullName>
    </submittedName>
</protein>
<feature type="repeat" description="WD" evidence="3">
    <location>
        <begin position="243"/>
        <end position="277"/>
    </location>
</feature>
<dbReference type="STRING" id="741276.A0A2S5BH06"/>
<dbReference type="PRINTS" id="PR00320">
    <property type="entry name" value="GPROTEINBRPT"/>
</dbReference>
<evidence type="ECO:0000256" key="3">
    <source>
        <dbReference type="PROSITE-ProRule" id="PRU00221"/>
    </source>
</evidence>
<feature type="repeat" description="WD" evidence="3">
    <location>
        <begin position="76"/>
        <end position="109"/>
    </location>
</feature>
<evidence type="ECO:0000256" key="2">
    <source>
        <dbReference type="ARBA" id="ARBA00022737"/>
    </source>
</evidence>
<proteinExistence type="predicted"/>
<dbReference type="InterPro" id="IPR020472">
    <property type="entry name" value="WD40_PAC1"/>
</dbReference>
<name>A0A2S5BH06_9BASI</name>
<dbReference type="EMBL" id="PJQD01000008">
    <property type="protein sequence ID" value="POY76051.1"/>
    <property type="molecule type" value="Genomic_DNA"/>
</dbReference>
<dbReference type="InterPro" id="IPR036322">
    <property type="entry name" value="WD40_repeat_dom_sf"/>
</dbReference>
<reference evidence="4 5" key="1">
    <citation type="journal article" date="2018" name="Front. Microbiol.">
        <title>Prospects for Fungal Bioremediation of Acidic Radioactive Waste Sites: Characterization and Genome Sequence of Rhodotorula taiwanensis MD1149.</title>
        <authorList>
            <person name="Tkavc R."/>
            <person name="Matrosova V.Y."/>
            <person name="Grichenko O.E."/>
            <person name="Gostincar C."/>
            <person name="Volpe R.P."/>
            <person name="Klimenkova P."/>
            <person name="Gaidamakova E.K."/>
            <person name="Zhou C.E."/>
            <person name="Stewart B.J."/>
            <person name="Lyman M.G."/>
            <person name="Malfatti S.A."/>
            <person name="Rubinfeld B."/>
            <person name="Courtot M."/>
            <person name="Singh J."/>
            <person name="Dalgard C.L."/>
            <person name="Hamilton T."/>
            <person name="Frey K.G."/>
            <person name="Gunde-Cimerman N."/>
            <person name="Dugan L."/>
            <person name="Daly M.J."/>
        </authorList>
    </citation>
    <scope>NUCLEOTIDE SEQUENCE [LARGE SCALE GENOMIC DNA]</scope>
    <source>
        <strain evidence="4 5">MD1149</strain>
    </source>
</reference>
<dbReference type="InterPro" id="IPR015943">
    <property type="entry name" value="WD40/YVTN_repeat-like_dom_sf"/>
</dbReference>
<dbReference type="OrthoDB" id="1068471at2759"/>
<feature type="repeat" description="WD" evidence="3">
    <location>
        <begin position="160"/>
        <end position="201"/>
    </location>
</feature>
<feature type="repeat" description="WD" evidence="3">
    <location>
        <begin position="325"/>
        <end position="350"/>
    </location>
</feature>
<dbReference type="Proteomes" id="UP000237144">
    <property type="component" value="Unassembled WGS sequence"/>
</dbReference>
<gene>
    <name evidence="4" type="ORF">BMF94_0774</name>
</gene>
<accession>A0A2S5BH06</accession>
<dbReference type="GO" id="GO:0003723">
    <property type="term" value="F:RNA binding"/>
    <property type="evidence" value="ECO:0007669"/>
    <property type="project" value="TreeGrafter"/>
</dbReference>
<comment type="caution">
    <text evidence="4">The sequence shown here is derived from an EMBL/GenBank/DDBJ whole genome shotgun (WGS) entry which is preliminary data.</text>
</comment>
<dbReference type="AlphaFoldDB" id="A0A2S5BH06"/>
<dbReference type="SMART" id="SM00320">
    <property type="entry name" value="WD40"/>
    <property type="match status" value="7"/>
</dbReference>
<organism evidence="4 5">
    <name type="scientific">Rhodotorula taiwanensis</name>
    <dbReference type="NCBI Taxonomy" id="741276"/>
    <lineage>
        <taxon>Eukaryota</taxon>
        <taxon>Fungi</taxon>
        <taxon>Dikarya</taxon>
        <taxon>Basidiomycota</taxon>
        <taxon>Pucciniomycotina</taxon>
        <taxon>Microbotryomycetes</taxon>
        <taxon>Sporidiobolales</taxon>
        <taxon>Sporidiobolaceae</taxon>
        <taxon>Rhodotorula</taxon>
    </lineage>
</organism>
<keyword evidence="1 3" id="KW-0853">WD repeat</keyword>
<evidence type="ECO:0000313" key="4">
    <source>
        <dbReference type="EMBL" id="POY76051.1"/>
    </source>
</evidence>
<evidence type="ECO:0000256" key="1">
    <source>
        <dbReference type="ARBA" id="ARBA00022574"/>
    </source>
</evidence>
<dbReference type="PANTHER" id="PTHR44006:SF1">
    <property type="entry name" value="U5 SMALL NUCLEAR RIBONUCLEOPROTEIN 40 KDA PROTEIN"/>
    <property type="match status" value="1"/>
</dbReference>
<dbReference type="GO" id="GO:0071013">
    <property type="term" value="C:catalytic step 2 spliceosome"/>
    <property type="evidence" value="ECO:0007669"/>
    <property type="project" value="TreeGrafter"/>
</dbReference>
<dbReference type="PANTHER" id="PTHR44006">
    <property type="entry name" value="U5 SMALL NUCLEAR RIBONUCLEOPROTEIN 40 KDA PROTEIN"/>
    <property type="match status" value="1"/>
</dbReference>
<dbReference type="CDD" id="cd00200">
    <property type="entry name" value="WD40"/>
    <property type="match status" value="1"/>
</dbReference>
<feature type="repeat" description="WD" evidence="3">
    <location>
        <begin position="351"/>
        <end position="387"/>
    </location>
</feature>
<dbReference type="Gene3D" id="2.130.10.10">
    <property type="entry name" value="YVTN repeat-like/Quinoprotein amine dehydrogenase"/>
    <property type="match status" value="1"/>
</dbReference>
<keyword evidence="2" id="KW-0677">Repeat</keyword>
<dbReference type="SUPFAM" id="SSF50978">
    <property type="entry name" value="WD40 repeat-like"/>
    <property type="match status" value="1"/>
</dbReference>